<keyword evidence="3" id="KW-1185">Reference proteome</keyword>
<protein>
    <recommendedName>
        <fullName evidence="1">Protein CPL1-like domain-containing protein</fullName>
    </recommendedName>
</protein>
<accession>A0A2R6RI91</accession>
<organism evidence="2 3">
    <name type="scientific">Hermanssonia centrifuga</name>
    <dbReference type="NCBI Taxonomy" id="98765"/>
    <lineage>
        <taxon>Eukaryota</taxon>
        <taxon>Fungi</taxon>
        <taxon>Dikarya</taxon>
        <taxon>Basidiomycota</taxon>
        <taxon>Agaricomycotina</taxon>
        <taxon>Agaricomycetes</taxon>
        <taxon>Polyporales</taxon>
        <taxon>Meruliaceae</taxon>
        <taxon>Hermanssonia</taxon>
    </lineage>
</organism>
<gene>
    <name evidence="2" type="ORF">PHLCEN_2v2891</name>
</gene>
<sequence>MAFGRNPAHGVDCTAIPGVMDVACAAGTCIVHRCLPGYVVSLDGSFCIRQNAMTQLDGDINAAVYGLEHVPLKRTNA</sequence>
<proteinExistence type="predicted"/>
<dbReference type="OrthoDB" id="439917at2759"/>
<dbReference type="InterPro" id="IPR048661">
    <property type="entry name" value="CPL1-like"/>
</dbReference>
<evidence type="ECO:0000313" key="3">
    <source>
        <dbReference type="Proteomes" id="UP000186601"/>
    </source>
</evidence>
<feature type="domain" description="Protein CPL1-like" evidence="1">
    <location>
        <begin position="8"/>
        <end position="48"/>
    </location>
</feature>
<dbReference type="Pfam" id="PF21671">
    <property type="entry name" value="CPL1-like"/>
    <property type="match status" value="1"/>
</dbReference>
<evidence type="ECO:0000259" key="1">
    <source>
        <dbReference type="Pfam" id="PF21671"/>
    </source>
</evidence>
<name>A0A2R6RI91_9APHY</name>
<dbReference type="AlphaFoldDB" id="A0A2R6RI91"/>
<reference evidence="2 3" key="1">
    <citation type="submission" date="2018-02" db="EMBL/GenBank/DDBJ databases">
        <title>Genome sequence of the basidiomycete white-rot fungus Phlebia centrifuga.</title>
        <authorList>
            <person name="Granchi Z."/>
            <person name="Peng M."/>
            <person name="de Vries R.P."/>
            <person name="Hilden K."/>
            <person name="Makela M.R."/>
            <person name="Grigoriev I."/>
            <person name="Riley R."/>
        </authorList>
    </citation>
    <scope>NUCLEOTIDE SEQUENCE [LARGE SCALE GENOMIC DNA]</scope>
    <source>
        <strain evidence="2 3">FBCC195</strain>
    </source>
</reference>
<dbReference type="EMBL" id="MLYV02000256">
    <property type="protein sequence ID" value="PSS29743.1"/>
    <property type="molecule type" value="Genomic_DNA"/>
</dbReference>
<dbReference type="Proteomes" id="UP000186601">
    <property type="component" value="Unassembled WGS sequence"/>
</dbReference>
<evidence type="ECO:0000313" key="2">
    <source>
        <dbReference type="EMBL" id="PSS29743.1"/>
    </source>
</evidence>
<comment type="caution">
    <text evidence="2">The sequence shown here is derived from an EMBL/GenBank/DDBJ whole genome shotgun (WGS) entry which is preliminary data.</text>
</comment>
<dbReference type="STRING" id="98765.A0A2R6RI91"/>